<proteinExistence type="inferred from homology"/>
<evidence type="ECO:0000256" key="12">
    <source>
        <dbReference type="PIRSR" id="PIRSR600823-4"/>
    </source>
</evidence>
<evidence type="ECO:0000256" key="2">
    <source>
        <dbReference type="ARBA" id="ARBA00002322"/>
    </source>
</evidence>
<keyword evidence="14" id="KW-0732">Signal</keyword>
<feature type="disulfide bond" evidence="13">
    <location>
        <begin position="71"/>
        <end position="76"/>
    </location>
</feature>
<feature type="binding site" evidence="11">
    <location>
        <position position="264"/>
    </location>
    <ligand>
        <name>Ca(2+)</name>
        <dbReference type="ChEBI" id="CHEBI:29108"/>
        <label>2</label>
    </ligand>
</feature>
<feature type="site" description="Transition state stabilizer" evidence="12">
    <location>
        <position position="65"/>
    </location>
</feature>
<dbReference type="GO" id="GO:0042744">
    <property type="term" value="P:hydrogen peroxide catabolic process"/>
    <property type="evidence" value="ECO:0007669"/>
    <property type="project" value="UniProtKB-KW"/>
</dbReference>
<keyword evidence="6 11" id="KW-0479">Metal-binding</keyword>
<keyword evidence="8 11" id="KW-0408">Iron</keyword>
<keyword evidence="7 14" id="KW-0560">Oxidoreductase</keyword>
<keyword evidence="11 14" id="KW-0106">Calcium</keyword>
<comment type="subcellular location">
    <subcellularLocation>
        <location evidence="14">Secreted</location>
    </subcellularLocation>
</comment>
<dbReference type="GO" id="GO:0020037">
    <property type="term" value="F:heme binding"/>
    <property type="evidence" value="ECO:0007669"/>
    <property type="project" value="UniProtKB-UniRule"/>
</dbReference>
<feature type="binding site" evidence="10">
    <location>
        <position position="171"/>
    </location>
    <ligand>
        <name>substrate</name>
    </ligand>
</feature>
<dbReference type="AlphaFoldDB" id="A0A9Q0V2U6"/>
<dbReference type="InterPro" id="IPR010255">
    <property type="entry name" value="Haem_peroxidase_sf"/>
</dbReference>
<reference evidence="16" key="1">
    <citation type="submission" date="2022-11" db="EMBL/GenBank/DDBJ databases">
        <authorList>
            <person name="Hyden B.L."/>
            <person name="Feng K."/>
            <person name="Yates T."/>
            <person name="Jawdy S."/>
            <person name="Smart L.B."/>
            <person name="Muchero W."/>
        </authorList>
    </citation>
    <scope>NUCLEOTIDE SEQUENCE</scope>
    <source>
        <tissue evidence="16">Shoot tip</tissue>
    </source>
</reference>
<evidence type="ECO:0000256" key="8">
    <source>
        <dbReference type="ARBA" id="ARBA00023004"/>
    </source>
</evidence>
<dbReference type="GO" id="GO:0140825">
    <property type="term" value="F:lactoperoxidase activity"/>
    <property type="evidence" value="ECO:0007669"/>
    <property type="project" value="UniProtKB-EC"/>
</dbReference>
<dbReference type="GO" id="GO:0006979">
    <property type="term" value="P:response to oxidative stress"/>
    <property type="evidence" value="ECO:0007669"/>
    <property type="project" value="UniProtKB-UniRule"/>
</dbReference>
<sequence length="337" mass="37858">MAIQKIFSVLFLQLVFAFLLVELTNAGGLQLGFYQRTCPDAELIVHQALYRYISRDRTLAASLLRMHFHDCFIRGCDASVLISSAGKNQTEKDAIPNKTLRGFNVIDVCKISTLGKEVSPVWFLVPMSWPWWLVTRFDVFPFRLVDLTGMFPRGRRDGRVSIANEALFNLPPPFANISVSETDNLSGVGLSVKDLAASIGRTHDWNRTTVLTISDPGFTISRGKGDTDHALDPRIRCSLKKKMQAPETPIRSPRWTRGSFKSFDEDYYTVVAKRRGLFQSDAALLDDAETRDYVKLQSRTQGSTFAQDFAESMVKMGNIGVLTGKQGEIRKRCAFVN</sequence>
<dbReference type="PROSITE" id="PS00436">
    <property type="entry name" value="PEROXIDASE_2"/>
    <property type="match status" value="1"/>
</dbReference>
<comment type="cofactor">
    <cofactor evidence="11 14">
        <name>Ca(2+)</name>
        <dbReference type="ChEBI" id="CHEBI:29108"/>
    </cofactor>
    <text evidence="11 14">Binds 2 calcium ions per subunit.</text>
</comment>
<keyword evidence="14" id="KW-0376">Hydrogen peroxide</keyword>
<dbReference type="EMBL" id="JAPFFK010000010">
    <property type="protein sequence ID" value="KAJ6741124.1"/>
    <property type="molecule type" value="Genomic_DNA"/>
</dbReference>
<feature type="binding site" evidence="11">
    <location>
        <position position="91"/>
    </location>
    <ligand>
        <name>Ca(2+)</name>
        <dbReference type="ChEBI" id="CHEBI:29108"/>
        <label>1</label>
    </ligand>
</feature>
<dbReference type="SUPFAM" id="SSF48113">
    <property type="entry name" value="Heme-dependent peroxidases"/>
    <property type="match status" value="1"/>
</dbReference>
<dbReference type="InterPro" id="IPR002016">
    <property type="entry name" value="Haem_peroxidase"/>
</dbReference>
<evidence type="ECO:0000256" key="10">
    <source>
        <dbReference type="PIRSR" id="PIRSR600823-2"/>
    </source>
</evidence>
<comment type="caution">
    <text evidence="16">The sequence shown here is derived from an EMBL/GenBank/DDBJ whole genome shotgun (WGS) entry which is preliminary data.</text>
</comment>
<feature type="binding site" evidence="11">
    <location>
        <position position="79"/>
    </location>
    <ligand>
        <name>Ca(2+)</name>
        <dbReference type="ChEBI" id="CHEBI:29108"/>
        <label>1</label>
    </ligand>
</feature>
<organism evidence="16 17">
    <name type="scientific">Salix purpurea</name>
    <name type="common">Purple osier willow</name>
    <dbReference type="NCBI Taxonomy" id="77065"/>
    <lineage>
        <taxon>Eukaryota</taxon>
        <taxon>Viridiplantae</taxon>
        <taxon>Streptophyta</taxon>
        <taxon>Embryophyta</taxon>
        <taxon>Tracheophyta</taxon>
        <taxon>Spermatophyta</taxon>
        <taxon>Magnoliopsida</taxon>
        <taxon>eudicotyledons</taxon>
        <taxon>Gunneridae</taxon>
        <taxon>Pentapetalae</taxon>
        <taxon>rosids</taxon>
        <taxon>fabids</taxon>
        <taxon>Malpighiales</taxon>
        <taxon>Salicaceae</taxon>
        <taxon>Saliceae</taxon>
        <taxon>Salix</taxon>
    </lineage>
</organism>
<feature type="active site" description="Proton acceptor" evidence="9">
    <location>
        <position position="69"/>
    </location>
</feature>
<evidence type="ECO:0000256" key="5">
    <source>
        <dbReference type="ARBA" id="ARBA00022617"/>
    </source>
</evidence>
<evidence type="ECO:0000256" key="6">
    <source>
        <dbReference type="ARBA" id="ARBA00022723"/>
    </source>
</evidence>
<comment type="catalytic activity">
    <reaction evidence="1 14">
        <text>2 a phenolic donor + H2O2 = 2 a phenolic radical donor + 2 H2O</text>
        <dbReference type="Rhea" id="RHEA:56136"/>
        <dbReference type="ChEBI" id="CHEBI:15377"/>
        <dbReference type="ChEBI" id="CHEBI:16240"/>
        <dbReference type="ChEBI" id="CHEBI:139520"/>
        <dbReference type="ChEBI" id="CHEBI:139521"/>
        <dbReference type="EC" id="1.11.1.7"/>
    </reaction>
</comment>
<dbReference type="PANTHER" id="PTHR31235">
    <property type="entry name" value="PEROXIDASE 25-RELATED"/>
    <property type="match status" value="1"/>
</dbReference>
<dbReference type="InterPro" id="IPR019794">
    <property type="entry name" value="Peroxidases_AS"/>
</dbReference>
<keyword evidence="14" id="KW-0964">Secreted</keyword>
<dbReference type="Pfam" id="PF00141">
    <property type="entry name" value="peroxidase"/>
    <property type="match status" value="1"/>
</dbReference>
<feature type="chain" id="PRO_5040542902" description="Peroxidase" evidence="14">
    <location>
        <begin position="27"/>
        <end position="337"/>
    </location>
</feature>
<dbReference type="PROSITE" id="PS50873">
    <property type="entry name" value="PEROXIDASE_4"/>
    <property type="match status" value="1"/>
</dbReference>
<evidence type="ECO:0000256" key="1">
    <source>
        <dbReference type="ARBA" id="ARBA00000189"/>
    </source>
</evidence>
<reference evidence="16" key="2">
    <citation type="journal article" date="2023" name="Int. J. Mol. Sci.">
        <title>De Novo Assembly and Annotation of 11 Diverse Shrub Willow (Salix) Genomes Reveals Novel Gene Organization in Sex-Linked Regions.</title>
        <authorList>
            <person name="Hyden B."/>
            <person name="Feng K."/>
            <person name="Yates T.B."/>
            <person name="Jawdy S."/>
            <person name="Cereghino C."/>
            <person name="Smart L.B."/>
            <person name="Muchero W."/>
        </authorList>
    </citation>
    <scope>NUCLEOTIDE SEQUENCE</scope>
    <source>
        <tissue evidence="16">Shoot tip</tissue>
    </source>
</reference>
<evidence type="ECO:0000256" key="9">
    <source>
        <dbReference type="PIRSR" id="PIRSR600823-1"/>
    </source>
</evidence>
<evidence type="ECO:0000313" key="16">
    <source>
        <dbReference type="EMBL" id="KAJ6741124.1"/>
    </source>
</evidence>
<dbReference type="EC" id="1.11.1.7" evidence="3 14"/>
<dbReference type="InterPro" id="IPR000823">
    <property type="entry name" value="Peroxidase_pln"/>
</dbReference>
<dbReference type="GO" id="GO:0005576">
    <property type="term" value="C:extracellular region"/>
    <property type="evidence" value="ECO:0007669"/>
    <property type="project" value="UniProtKB-SubCell"/>
</dbReference>
<dbReference type="Gene3D" id="1.10.520.10">
    <property type="match status" value="2"/>
</dbReference>
<feature type="signal peptide" evidence="14">
    <location>
        <begin position="1"/>
        <end position="26"/>
    </location>
</feature>
<evidence type="ECO:0000259" key="15">
    <source>
        <dbReference type="PROSITE" id="PS50873"/>
    </source>
</evidence>
<keyword evidence="5 14" id="KW-0349">Heme</keyword>
<feature type="binding site" evidence="11">
    <location>
        <position position="70"/>
    </location>
    <ligand>
        <name>Ca(2+)</name>
        <dbReference type="ChEBI" id="CHEBI:29108"/>
        <label>1</label>
    </ligand>
</feature>
<feature type="binding site" evidence="11">
    <location>
        <position position="77"/>
    </location>
    <ligand>
        <name>Ca(2+)</name>
        <dbReference type="ChEBI" id="CHEBI:29108"/>
        <label>1</label>
    </ligand>
</feature>
<keyword evidence="13" id="KW-1015">Disulfide bond</keyword>
<evidence type="ECO:0000256" key="7">
    <source>
        <dbReference type="ARBA" id="ARBA00023002"/>
    </source>
</evidence>
<accession>A0A9Q0V2U6</accession>
<comment type="function">
    <text evidence="2">Removal of H(2)O(2), oxidation of toxic reductants, biosynthesis and degradation of lignin, suberization, auxin catabolism, response to environmental stresses such as wounding, pathogen attack and oxidative stress. These functions might be dependent on each isozyme/isoform in each plant tissue.</text>
</comment>
<dbReference type="Gene3D" id="1.10.420.10">
    <property type="entry name" value="Peroxidase, domain 2"/>
    <property type="match status" value="1"/>
</dbReference>
<feature type="domain" description="Plant heme peroxidase family profile" evidence="15">
    <location>
        <begin position="28"/>
        <end position="337"/>
    </location>
</feature>
<evidence type="ECO:0000256" key="13">
    <source>
        <dbReference type="PIRSR" id="PIRSR600823-5"/>
    </source>
</evidence>
<evidence type="ECO:0000256" key="3">
    <source>
        <dbReference type="ARBA" id="ARBA00012313"/>
    </source>
</evidence>
<evidence type="ECO:0000256" key="11">
    <source>
        <dbReference type="PIRSR" id="PIRSR600823-3"/>
    </source>
</evidence>
<dbReference type="PRINTS" id="PR00461">
    <property type="entry name" value="PLPEROXIDASE"/>
</dbReference>
<dbReference type="GO" id="GO:0046872">
    <property type="term" value="F:metal ion binding"/>
    <property type="evidence" value="ECO:0007669"/>
    <property type="project" value="UniProtKB-UniRule"/>
</dbReference>
<feature type="binding site" evidence="11">
    <location>
        <position position="75"/>
    </location>
    <ligand>
        <name>Ca(2+)</name>
        <dbReference type="ChEBI" id="CHEBI:29108"/>
        <label>1</label>
    </ligand>
</feature>
<keyword evidence="17" id="KW-1185">Reference proteome</keyword>
<gene>
    <name evidence="16" type="ORF">OIU79_001118</name>
</gene>
<dbReference type="OrthoDB" id="2113341at2759"/>
<keyword evidence="4 14" id="KW-0575">Peroxidase</keyword>
<evidence type="ECO:0000256" key="4">
    <source>
        <dbReference type="ARBA" id="ARBA00022559"/>
    </source>
</evidence>
<comment type="similarity">
    <text evidence="14">Belongs to the peroxidase family. Classical plant (class III) peroxidase subfamily.</text>
</comment>
<protein>
    <recommendedName>
        <fullName evidence="3 14">Peroxidase</fullName>
        <ecNumber evidence="3 14">1.11.1.7</ecNumber>
    </recommendedName>
</protein>
<comment type="cofactor">
    <cofactor evidence="11 14">
        <name>heme b</name>
        <dbReference type="ChEBI" id="CHEBI:60344"/>
    </cofactor>
    <text evidence="11 14">Binds 1 heme b (iron(II)-protoporphyrin IX) group per subunit.</text>
</comment>
<evidence type="ECO:0000313" key="17">
    <source>
        <dbReference type="Proteomes" id="UP001151532"/>
    </source>
</evidence>
<name>A0A9Q0V2U6_SALPP</name>
<dbReference type="Proteomes" id="UP001151532">
    <property type="component" value="Chromosome 7"/>
</dbReference>
<evidence type="ECO:0000256" key="14">
    <source>
        <dbReference type="RuleBase" id="RU362060"/>
    </source>
</evidence>
<feature type="binding site" description="axial binding residue" evidence="11">
    <location>
        <position position="203"/>
    </location>
    <ligand>
        <name>heme b</name>
        <dbReference type="ChEBI" id="CHEBI:60344"/>
    </ligand>
    <ligandPart>
        <name>Fe</name>
        <dbReference type="ChEBI" id="CHEBI:18248"/>
    </ligandPart>
</feature>